<proteinExistence type="predicted"/>
<evidence type="ECO:0000313" key="1">
    <source>
        <dbReference type="EMBL" id="ALP47762.1"/>
    </source>
</evidence>
<evidence type="ECO:0000313" key="2">
    <source>
        <dbReference type="Proteomes" id="UP000230040"/>
    </source>
</evidence>
<dbReference type="Proteomes" id="UP000230040">
    <property type="component" value="Segment"/>
</dbReference>
<organism evidence="1 2">
    <name type="scientific">Aeromonas phage Ahp1</name>
    <dbReference type="NCBI Taxonomy" id="1747286"/>
    <lineage>
        <taxon>Viruses</taxon>
        <taxon>Duplodnaviria</taxon>
        <taxon>Heunggongvirae</taxon>
        <taxon>Uroviricota</taxon>
        <taxon>Caudoviricetes</taxon>
        <taxon>Autographivirales</taxon>
        <taxon>Autonotataviridae</taxon>
        <taxon>Melnykvirinae</taxon>
        <taxon>Ahphunavirus</taxon>
        <taxon>Ahphunavirus Ahp1</taxon>
    </lineage>
</organism>
<gene>
    <name evidence="1" type="ORF">Ahp1_44</name>
</gene>
<dbReference type="EMBL" id="KT949345">
    <property type="protein sequence ID" value="ALP47762.1"/>
    <property type="molecule type" value="Genomic_DNA"/>
</dbReference>
<accession>A0A1S5Q8F9</accession>
<reference evidence="1 2" key="1">
    <citation type="journal article" date="2016" name="PLoS ONE">
        <title>Genomic Characterization of the Novel Aeromonas hydrophila Phage Ahp1 Suggests the Derivation of a New Subgroup from phiKMV-Like Family.</title>
        <authorList>
            <person name="Wang J.B."/>
            <person name="Lin N.T."/>
            <person name="Tseng Y.H."/>
            <person name="Weng S.F."/>
        </authorList>
    </citation>
    <scope>NUCLEOTIDE SEQUENCE [LARGE SCALE GENOMIC DNA]</scope>
</reference>
<sequence length="140" mass="14648">MRTELPYLPALSCGAALRGAVSHLLDYVRVNASTGNTHGPDAVAFFDNQLTLATATHGDPADGLYLGCGVPDTRIHFYKALSEIRLNRDNGGSGDGLTEFTRFITKAKAIAAAVPHKVVATTSLAADPVDGIPDKNGQSV</sequence>
<keyword evidence="2" id="KW-1185">Reference proteome</keyword>
<name>A0A1S5Q8F9_9CAUD</name>
<protein>
    <submittedName>
        <fullName evidence="1">Uncharacterized protein</fullName>
    </submittedName>
</protein>